<sequence length="201" mass="22642">MNEDNLKSQLESLLLVSAKPLSLRKIAETLKVKTKVAEEVTDQLILEYNQNGGGIRLLKNNGQIQLASSPENTDLVRQYLKEDLIGELSEPSLETLTIIAYRQPVTKAEMEQIRGINCSLILRNLMIRGLVEAEYDKERAVTVYAVTMDFLKFLGVSSVAELPDFEKLNSDENLQKLLSQEFSQAEAKEDKVVKVEVKVED</sequence>
<dbReference type="AlphaFoldDB" id="A0A1G2BLE9"/>
<name>A0A1G2BLE9_9BACT</name>
<dbReference type="PANTHER" id="PTHR34298:SF2">
    <property type="entry name" value="SEGREGATION AND CONDENSATION PROTEIN B"/>
    <property type="match status" value="1"/>
</dbReference>
<comment type="caution">
    <text evidence="5">The sequence shown here is derived from an EMBL/GenBank/DDBJ whole genome shotgun (WGS) entry which is preliminary data.</text>
</comment>
<reference evidence="5 6" key="1">
    <citation type="journal article" date="2016" name="Nat. Commun.">
        <title>Thousands of microbial genomes shed light on interconnected biogeochemical processes in an aquifer system.</title>
        <authorList>
            <person name="Anantharaman K."/>
            <person name="Brown C.T."/>
            <person name="Hug L.A."/>
            <person name="Sharon I."/>
            <person name="Castelle C.J."/>
            <person name="Probst A.J."/>
            <person name="Thomas B.C."/>
            <person name="Singh A."/>
            <person name="Wilkins M.J."/>
            <person name="Karaoz U."/>
            <person name="Brodie E.L."/>
            <person name="Williams K.H."/>
            <person name="Hubbard S.S."/>
            <person name="Banfield J.F."/>
        </authorList>
    </citation>
    <scope>NUCLEOTIDE SEQUENCE [LARGE SCALE GENOMIC DNA]</scope>
</reference>
<dbReference type="GO" id="GO:0051301">
    <property type="term" value="P:cell division"/>
    <property type="evidence" value="ECO:0007669"/>
    <property type="project" value="UniProtKB-KW"/>
</dbReference>
<dbReference type="SUPFAM" id="SSF46785">
    <property type="entry name" value="Winged helix' DNA-binding domain"/>
    <property type="match status" value="2"/>
</dbReference>
<dbReference type="InterPro" id="IPR005234">
    <property type="entry name" value="ScpB_csome_segregation"/>
</dbReference>
<keyword evidence="3" id="KW-0159">Chromosome partition</keyword>
<evidence type="ECO:0000313" key="6">
    <source>
        <dbReference type="Proteomes" id="UP000178849"/>
    </source>
</evidence>
<dbReference type="GO" id="GO:0051304">
    <property type="term" value="P:chromosome separation"/>
    <property type="evidence" value="ECO:0007669"/>
    <property type="project" value="InterPro"/>
</dbReference>
<keyword evidence="4" id="KW-0131">Cell cycle</keyword>
<dbReference type="EMBL" id="MHKL01000020">
    <property type="protein sequence ID" value="OGY89359.1"/>
    <property type="molecule type" value="Genomic_DNA"/>
</dbReference>
<evidence type="ECO:0000256" key="2">
    <source>
        <dbReference type="ARBA" id="ARBA00022618"/>
    </source>
</evidence>
<evidence type="ECO:0000256" key="3">
    <source>
        <dbReference type="ARBA" id="ARBA00022829"/>
    </source>
</evidence>
<dbReference type="STRING" id="1798550.A2927_02040"/>
<dbReference type="Pfam" id="PF04079">
    <property type="entry name" value="SMC_ScpB"/>
    <property type="match status" value="1"/>
</dbReference>
<evidence type="ECO:0000313" key="5">
    <source>
        <dbReference type="EMBL" id="OGY89359.1"/>
    </source>
</evidence>
<organism evidence="5 6">
    <name type="scientific">Candidatus Komeilibacteria bacterium RIFCSPLOWO2_01_FULL_45_10</name>
    <dbReference type="NCBI Taxonomy" id="1798550"/>
    <lineage>
        <taxon>Bacteria</taxon>
        <taxon>Candidatus Komeiliibacteriota</taxon>
    </lineage>
</organism>
<evidence type="ECO:0000256" key="1">
    <source>
        <dbReference type="ARBA" id="ARBA00022490"/>
    </source>
</evidence>
<protein>
    <submittedName>
        <fullName evidence="5">SMC-Scp complex subunit ScpB</fullName>
    </submittedName>
</protein>
<dbReference type="NCBIfam" id="TIGR00281">
    <property type="entry name" value="SMC-Scp complex subunit ScpB"/>
    <property type="match status" value="1"/>
</dbReference>
<dbReference type="Proteomes" id="UP000178849">
    <property type="component" value="Unassembled WGS sequence"/>
</dbReference>
<evidence type="ECO:0000256" key="4">
    <source>
        <dbReference type="ARBA" id="ARBA00023306"/>
    </source>
</evidence>
<gene>
    <name evidence="5" type="ORF">A2927_02040</name>
</gene>
<keyword evidence="1" id="KW-0963">Cytoplasm</keyword>
<accession>A0A1G2BLE9</accession>
<dbReference type="InterPro" id="IPR036388">
    <property type="entry name" value="WH-like_DNA-bd_sf"/>
</dbReference>
<dbReference type="InterPro" id="IPR036390">
    <property type="entry name" value="WH_DNA-bd_sf"/>
</dbReference>
<keyword evidence="2" id="KW-0132">Cell division</keyword>
<dbReference type="PANTHER" id="PTHR34298">
    <property type="entry name" value="SEGREGATION AND CONDENSATION PROTEIN B"/>
    <property type="match status" value="1"/>
</dbReference>
<dbReference type="Gene3D" id="1.10.10.10">
    <property type="entry name" value="Winged helix-like DNA-binding domain superfamily/Winged helix DNA-binding domain"/>
    <property type="match status" value="2"/>
</dbReference>
<proteinExistence type="predicted"/>